<dbReference type="Gene3D" id="3.40.50.1000">
    <property type="entry name" value="HAD superfamily/HAD-like"/>
    <property type="match status" value="1"/>
</dbReference>
<dbReference type="SFLD" id="SFLDS00003">
    <property type="entry name" value="Haloacid_Dehalogenase"/>
    <property type="match status" value="1"/>
</dbReference>
<dbReference type="Proteomes" id="UP000294856">
    <property type="component" value="Unassembled WGS sequence"/>
</dbReference>
<accession>A0A4R1FN34</accession>
<dbReference type="InterPro" id="IPR023198">
    <property type="entry name" value="PGP-like_dom2"/>
</dbReference>
<organism evidence="1 2">
    <name type="scientific">Nocardia alba</name>
    <dbReference type="NCBI Taxonomy" id="225051"/>
    <lineage>
        <taxon>Bacteria</taxon>
        <taxon>Bacillati</taxon>
        <taxon>Actinomycetota</taxon>
        <taxon>Actinomycetes</taxon>
        <taxon>Mycobacteriales</taxon>
        <taxon>Nocardiaceae</taxon>
        <taxon>Nocardia</taxon>
    </lineage>
</organism>
<evidence type="ECO:0000313" key="2">
    <source>
        <dbReference type="Proteomes" id="UP000294856"/>
    </source>
</evidence>
<sequence>MTAAPRQLVLWDLDYTLLDPAGFGQHAIRSAFSELTGFSPPAGVLVAGRTDRAVIAEFIAATDPALADRQDDVQELAAKIAERRRHELRSRGGRALPGAAAAVEALAAHGDVVQSVLTGNLETIGRIKVGELGLGRHLDLTIAAFGDAHTVRSSLVQTARARARERYGVHYEGHATVIIGDTPHDVEAAAAQGAFSIGVGTGQYSVEELSAVGADSVVPHLKDPEALLAALP</sequence>
<dbReference type="GO" id="GO:0005829">
    <property type="term" value="C:cytosol"/>
    <property type="evidence" value="ECO:0007669"/>
    <property type="project" value="TreeGrafter"/>
</dbReference>
<dbReference type="Pfam" id="PF12710">
    <property type="entry name" value="HAD"/>
    <property type="match status" value="1"/>
</dbReference>
<dbReference type="OrthoDB" id="9781769at2"/>
<evidence type="ECO:0000313" key="1">
    <source>
        <dbReference type="EMBL" id="TCJ95580.1"/>
    </source>
</evidence>
<dbReference type="GO" id="GO:0008967">
    <property type="term" value="F:phosphoglycolate phosphatase activity"/>
    <property type="evidence" value="ECO:0007669"/>
    <property type="project" value="TreeGrafter"/>
</dbReference>
<name>A0A4R1FN34_9NOCA</name>
<dbReference type="InterPro" id="IPR050155">
    <property type="entry name" value="HAD-like_hydrolase_sf"/>
</dbReference>
<dbReference type="InterPro" id="IPR023214">
    <property type="entry name" value="HAD_sf"/>
</dbReference>
<dbReference type="Gene3D" id="1.10.150.240">
    <property type="entry name" value="Putative phosphatase, domain 2"/>
    <property type="match status" value="1"/>
</dbReference>
<dbReference type="EMBL" id="SMFR01000003">
    <property type="protein sequence ID" value="TCJ95580.1"/>
    <property type="molecule type" value="Genomic_DNA"/>
</dbReference>
<protein>
    <submittedName>
        <fullName evidence="1">Phosphoglycolate phosphatase-like HAD superfamily hydrolase</fullName>
    </submittedName>
</protein>
<proteinExistence type="predicted"/>
<dbReference type="SUPFAM" id="SSF56784">
    <property type="entry name" value="HAD-like"/>
    <property type="match status" value="1"/>
</dbReference>
<dbReference type="STRING" id="1210063.GCA_001612665_04035"/>
<dbReference type="PANTHER" id="PTHR43434:SF1">
    <property type="entry name" value="PHOSPHOGLYCOLATE PHOSPHATASE"/>
    <property type="match status" value="1"/>
</dbReference>
<gene>
    <name evidence="1" type="ORF">DFR71_4495</name>
</gene>
<dbReference type="AlphaFoldDB" id="A0A4R1FN34"/>
<comment type="caution">
    <text evidence="1">The sequence shown here is derived from an EMBL/GenBank/DDBJ whole genome shotgun (WGS) entry which is preliminary data.</text>
</comment>
<reference evidence="1 2" key="1">
    <citation type="submission" date="2019-03" db="EMBL/GenBank/DDBJ databases">
        <title>Genomic Encyclopedia of Type Strains, Phase IV (KMG-IV): sequencing the most valuable type-strain genomes for metagenomic binning, comparative biology and taxonomic classification.</title>
        <authorList>
            <person name="Goeker M."/>
        </authorList>
    </citation>
    <scope>NUCLEOTIDE SEQUENCE [LARGE SCALE GENOMIC DNA]</scope>
    <source>
        <strain evidence="1 2">DSM 44684</strain>
    </source>
</reference>
<dbReference type="GO" id="GO:0006281">
    <property type="term" value="P:DNA repair"/>
    <property type="evidence" value="ECO:0007669"/>
    <property type="project" value="TreeGrafter"/>
</dbReference>
<dbReference type="InterPro" id="IPR036412">
    <property type="entry name" value="HAD-like_sf"/>
</dbReference>
<dbReference type="PANTHER" id="PTHR43434">
    <property type="entry name" value="PHOSPHOGLYCOLATE PHOSPHATASE"/>
    <property type="match status" value="1"/>
</dbReference>
<keyword evidence="1" id="KW-0378">Hydrolase</keyword>
<dbReference type="RefSeq" id="WP_067453258.1">
    <property type="nucleotide sequence ID" value="NZ_SMFR01000003.1"/>
</dbReference>
<dbReference type="SFLD" id="SFLDG01129">
    <property type="entry name" value="C1.5:_HAD__Beta-PGM__Phosphata"/>
    <property type="match status" value="1"/>
</dbReference>
<keyword evidence="2" id="KW-1185">Reference proteome</keyword>